<dbReference type="NCBIfam" id="TIGR00231">
    <property type="entry name" value="small_GTP"/>
    <property type="match status" value="1"/>
</dbReference>
<dbReference type="CDD" id="cd00881">
    <property type="entry name" value="GTP_translation_factor"/>
    <property type="match status" value="1"/>
</dbReference>
<keyword evidence="4" id="KW-0648">Protein biosynthesis</keyword>
<keyword evidence="3" id="KW-0547">Nucleotide-binding</keyword>
<dbReference type="GO" id="GO:0003924">
    <property type="term" value="F:GTPase activity"/>
    <property type="evidence" value="ECO:0007669"/>
    <property type="project" value="InterPro"/>
</dbReference>
<keyword evidence="5" id="KW-0342">GTP-binding</keyword>
<dbReference type="Gene3D" id="3.40.50.300">
    <property type="entry name" value="P-loop containing nucleotide triphosphate hydrolases"/>
    <property type="match status" value="1"/>
</dbReference>
<name>A0A832TI40_9EURY</name>
<evidence type="ECO:0000256" key="1">
    <source>
        <dbReference type="ARBA" id="ARBA00007733"/>
    </source>
</evidence>
<dbReference type="GO" id="GO:0003743">
    <property type="term" value="F:translation initiation factor activity"/>
    <property type="evidence" value="ECO:0007669"/>
    <property type="project" value="UniProtKB-KW"/>
</dbReference>
<sequence>MKRRINVAIAGHVDHGKSSLLERITGEFPDKEEFELSRGITAVMKVIPTEWKGVEIRFIDTPGHSDFREEVGKALLVSDGLVLVVAADDGVQARTEVIIEEAKELGLPVVLAVNKMDKEGADFERVVKEVKERGLEPVTAVPTSAKTGEGIEDLLDAIVEHIEPRGWGDPDEGTAFLVVDVGEREGLGSVATGVVRAGTLKPGDELRYEGEVYRIRALLSPDEKRVREARPGDVVLAAMDRAPEAGVLLTETGGYRVENPEDVRPCVRYTVEVDDLRKAREVLEDIERRNLGVETEIIDERRVKISCLGDVQFDKIRSELEEAGIQVEVTSREFEGVKTVGGRAVGRFGPVEVEVLPRASEGVRVFKRGKDRATTKEVTTAHLVAEELGLDGLVVNILSEGESPPEALAEAIAAAIEEAGIFELYPIENVLIEVDNVGKAASLVYKHEGQVIESDESSIKAIVPAPRLNELVSDLMTETSGRARIRLLSSAGAGGPILSVDPGEVNFGIAYIPRRGPCDVTSVKLTGHTRDAKVEELRRTLKMFLADREEPNLVYVGNGPGHDVAVEALGDVLPEAEIVLVDERETTKEAVYRLSSGKLENVRSRDLRDHGVAALAIARRGQLGRRVKKRVDREGVRRAVVTAFGGGSRRFGDYSRLPIRNPEELEEGTMLQVKDPNAITTGLSKGEVVVFHGWREDGGMIASTLTGNRVIIKPRDGRSLKNPRRFFEVFRPVKPKRSSRRGEG</sequence>
<dbReference type="InterPro" id="IPR053905">
    <property type="entry name" value="EF-G-like_DII"/>
</dbReference>
<keyword evidence="2" id="KW-0396">Initiation factor</keyword>
<gene>
    <name evidence="7" type="ORF">HA336_07410</name>
</gene>
<comment type="caution">
    <text evidence="7">The sequence shown here is derived from an EMBL/GenBank/DDBJ whole genome shotgun (WGS) entry which is preliminary data.</text>
</comment>
<evidence type="ECO:0000256" key="2">
    <source>
        <dbReference type="ARBA" id="ARBA00022540"/>
    </source>
</evidence>
<dbReference type="PANTHER" id="PTHR43381:SF4">
    <property type="entry name" value="EUKARYOTIC TRANSLATION INITIATION FACTOR 5B"/>
    <property type="match status" value="1"/>
</dbReference>
<dbReference type="InterPro" id="IPR000795">
    <property type="entry name" value="T_Tr_GTP-bd_dom"/>
</dbReference>
<dbReference type="SUPFAM" id="SSF52540">
    <property type="entry name" value="P-loop containing nucleoside triphosphate hydrolases"/>
    <property type="match status" value="1"/>
</dbReference>
<dbReference type="GO" id="GO:0005525">
    <property type="term" value="F:GTP binding"/>
    <property type="evidence" value="ECO:0007669"/>
    <property type="project" value="UniProtKB-KW"/>
</dbReference>
<feature type="domain" description="Tr-type G" evidence="6">
    <location>
        <begin position="2"/>
        <end position="165"/>
    </location>
</feature>
<evidence type="ECO:0000313" key="8">
    <source>
        <dbReference type="Proteomes" id="UP000619545"/>
    </source>
</evidence>
<reference evidence="7" key="1">
    <citation type="journal article" date="2020" name="bioRxiv">
        <title>A rank-normalized archaeal taxonomy based on genome phylogeny resolves widespread incomplete and uneven classifications.</title>
        <authorList>
            <person name="Rinke C."/>
            <person name="Chuvochina M."/>
            <person name="Mussig A.J."/>
            <person name="Chaumeil P.-A."/>
            <person name="Waite D.W."/>
            <person name="Whitman W.B."/>
            <person name="Parks D.H."/>
            <person name="Hugenholtz P."/>
        </authorList>
    </citation>
    <scope>NUCLEOTIDE SEQUENCE</scope>
    <source>
        <strain evidence="7">UBA8853</strain>
    </source>
</reference>
<dbReference type="Pfam" id="PF00009">
    <property type="entry name" value="GTP_EFTU"/>
    <property type="match status" value="1"/>
</dbReference>
<dbReference type="InterPro" id="IPR005225">
    <property type="entry name" value="Small_GTP-bd"/>
</dbReference>
<dbReference type="PROSITE" id="PS51722">
    <property type="entry name" value="G_TR_2"/>
    <property type="match status" value="1"/>
</dbReference>
<dbReference type="InterPro" id="IPR027417">
    <property type="entry name" value="P-loop_NTPase"/>
</dbReference>
<dbReference type="Proteomes" id="UP000619545">
    <property type="component" value="Unassembled WGS sequence"/>
</dbReference>
<dbReference type="Gene3D" id="2.40.30.10">
    <property type="entry name" value="Translation factors"/>
    <property type="match status" value="1"/>
</dbReference>
<dbReference type="Pfam" id="PF22042">
    <property type="entry name" value="EF-G_D2"/>
    <property type="match status" value="1"/>
</dbReference>
<evidence type="ECO:0000313" key="7">
    <source>
        <dbReference type="EMBL" id="HII71039.1"/>
    </source>
</evidence>
<dbReference type="GO" id="GO:0005737">
    <property type="term" value="C:cytoplasm"/>
    <property type="evidence" value="ECO:0007669"/>
    <property type="project" value="TreeGrafter"/>
</dbReference>
<dbReference type="InterPro" id="IPR009000">
    <property type="entry name" value="Transl_B-barrel_sf"/>
</dbReference>
<dbReference type="AlphaFoldDB" id="A0A832TI40"/>
<comment type="similarity">
    <text evidence="1">Belongs to the TRAFAC class translation factor GTPase superfamily. Classic translation factor GTPase family. IF-2 subfamily.</text>
</comment>
<evidence type="ECO:0000256" key="4">
    <source>
        <dbReference type="ARBA" id="ARBA00022917"/>
    </source>
</evidence>
<organism evidence="7 8">
    <name type="scientific">Methanopyrus kandleri</name>
    <dbReference type="NCBI Taxonomy" id="2320"/>
    <lineage>
        <taxon>Archaea</taxon>
        <taxon>Methanobacteriati</taxon>
        <taxon>Methanobacteriota</taxon>
        <taxon>Methanomada group</taxon>
        <taxon>Methanopyri</taxon>
        <taxon>Methanopyrales</taxon>
        <taxon>Methanopyraceae</taxon>
        <taxon>Methanopyrus</taxon>
    </lineage>
</organism>
<dbReference type="SUPFAM" id="SSF50447">
    <property type="entry name" value="Translation proteins"/>
    <property type="match status" value="1"/>
</dbReference>
<proteinExistence type="inferred from homology"/>
<dbReference type="RefSeq" id="WP_281070635.1">
    <property type="nucleotide sequence ID" value="NZ_DUJS01000005.1"/>
</dbReference>
<dbReference type="EMBL" id="DUJS01000005">
    <property type="protein sequence ID" value="HII71039.1"/>
    <property type="molecule type" value="Genomic_DNA"/>
</dbReference>
<dbReference type="PANTHER" id="PTHR43381">
    <property type="entry name" value="TRANSLATION INITIATION FACTOR IF-2-RELATED"/>
    <property type="match status" value="1"/>
</dbReference>
<accession>A0A832TI40</accession>
<evidence type="ECO:0000259" key="6">
    <source>
        <dbReference type="PROSITE" id="PS51722"/>
    </source>
</evidence>
<dbReference type="PRINTS" id="PR00449">
    <property type="entry name" value="RASTRNSFRMNG"/>
</dbReference>
<evidence type="ECO:0000256" key="3">
    <source>
        <dbReference type="ARBA" id="ARBA00022741"/>
    </source>
</evidence>
<protein>
    <submittedName>
        <fullName evidence="7">GTP-binding protein</fullName>
    </submittedName>
</protein>
<evidence type="ECO:0000256" key="5">
    <source>
        <dbReference type="ARBA" id="ARBA00023134"/>
    </source>
</evidence>
<dbReference type="InterPro" id="IPR015760">
    <property type="entry name" value="TIF_IF2"/>
</dbReference>